<organism evidence="2 3">
    <name type="scientific">Rhizophagus irregularis</name>
    <dbReference type="NCBI Taxonomy" id="588596"/>
    <lineage>
        <taxon>Eukaryota</taxon>
        <taxon>Fungi</taxon>
        <taxon>Fungi incertae sedis</taxon>
        <taxon>Mucoromycota</taxon>
        <taxon>Glomeromycotina</taxon>
        <taxon>Glomeromycetes</taxon>
        <taxon>Glomerales</taxon>
        <taxon>Glomeraceae</taxon>
        <taxon>Rhizophagus</taxon>
    </lineage>
</organism>
<dbReference type="VEuPathDB" id="FungiDB:FUN_014890"/>
<evidence type="ECO:0000313" key="3">
    <source>
        <dbReference type="Proteomes" id="UP000232722"/>
    </source>
</evidence>
<dbReference type="EMBL" id="LLXJ01003047">
    <property type="protein sequence ID" value="PKB97656.1"/>
    <property type="molecule type" value="Genomic_DNA"/>
</dbReference>
<feature type="region of interest" description="Disordered" evidence="1">
    <location>
        <begin position="59"/>
        <end position="81"/>
    </location>
</feature>
<dbReference type="VEuPathDB" id="FungiDB:RhiirA1_470773"/>
<gene>
    <name evidence="2" type="ORF">RhiirA5_432710</name>
</gene>
<dbReference type="AlphaFoldDB" id="A0A2N0NSU5"/>
<accession>A0A2N0NSU5</accession>
<evidence type="ECO:0000313" key="2">
    <source>
        <dbReference type="EMBL" id="PKB97656.1"/>
    </source>
</evidence>
<proteinExistence type="predicted"/>
<dbReference type="Proteomes" id="UP000232722">
    <property type="component" value="Unassembled WGS sequence"/>
</dbReference>
<name>A0A2N0NSU5_9GLOM</name>
<reference evidence="2 3" key="1">
    <citation type="submission" date="2016-04" db="EMBL/GenBank/DDBJ databases">
        <title>Genome analyses suggest a sexual origin of heterokaryosis in a supposedly ancient asexual fungus.</title>
        <authorList>
            <person name="Ropars J."/>
            <person name="Sedzielewska K."/>
            <person name="Noel J."/>
            <person name="Charron P."/>
            <person name="Farinelli L."/>
            <person name="Marton T."/>
            <person name="Kruger M."/>
            <person name="Pelin A."/>
            <person name="Brachmann A."/>
            <person name="Corradi N."/>
        </authorList>
    </citation>
    <scope>NUCLEOTIDE SEQUENCE [LARGE SCALE GENOMIC DNA]</scope>
    <source>
        <strain evidence="2 3">A5</strain>
    </source>
</reference>
<feature type="region of interest" description="Disordered" evidence="1">
    <location>
        <begin position="115"/>
        <end position="136"/>
    </location>
</feature>
<sequence length="136" mass="15065">MSANPSDLEVSRQRNIELVAENFDLKSEVANFRKEQKSSVEKQERKNAEFENRLAKVDQGSEVVDEQPQVKTEESAVDTKVSTGNEEVVSFLVKGDALGSQNVKEAKLEESAVDVTPSGFSAPITQIPSQPRMRLQ</sequence>
<protein>
    <submittedName>
        <fullName evidence="2">Uncharacterized protein</fullName>
    </submittedName>
</protein>
<comment type="caution">
    <text evidence="2">The sequence shown here is derived from an EMBL/GenBank/DDBJ whole genome shotgun (WGS) entry which is preliminary data.</text>
</comment>
<evidence type="ECO:0000256" key="1">
    <source>
        <dbReference type="SAM" id="MobiDB-lite"/>
    </source>
</evidence>
<reference evidence="2 3" key="2">
    <citation type="submission" date="2017-09" db="EMBL/GenBank/DDBJ databases">
        <title>Extensive intraspecific genome diversity in a model arbuscular mycorrhizal fungus.</title>
        <authorList>
            <person name="Chen E.C."/>
            <person name="Morin E."/>
            <person name="Beaudet D."/>
            <person name="Noel J."/>
            <person name="Ndikumana S."/>
            <person name="Charron P."/>
            <person name="St-Onge C."/>
            <person name="Giorgi J."/>
            <person name="Grigoriev I.V."/>
            <person name="Roux C."/>
            <person name="Martin F.M."/>
            <person name="Corradi N."/>
        </authorList>
    </citation>
    <scope>NUCLEOTIDE SEQUENCE [LARGE SCALE GENOMIC DNA]</scope>
    <source>
        <strain evidence="2 3">A5</strain>
    </source>
</reference>